<keyword evidence="2" id="KW-1185">Reference proteome</keyword>
<gene>
    <name evidence="1" type="ORF">DFH08DRAFT_809879</name>
</gene>
<name>A0AAD6ZYH1_9AGAR</name>
<evidence type="ECO:0000313" key="1">
    <source>
        <dbReference type="EMBL" id="KAJ7346041.1"/>
    </source>
</evidence>
<dbReference type="Proteomes" id="UP001218218">
    <property type="component" value="Unassembled WGS sequence"/>
</dbReference>
<organism evidence="1 2">
    <name type="scientific">Mycena albidolilacea</name>
    <dbReference type="NCBI Taxonomy" id="1033008"/>
    <lineage>
        <taxon>Eukaryota</taxon>
        <taxon>Fungi</taxon>
        <taxon>Dikarya</taxon>
        <taxon>Basidiomycota</taxon>
        <taxon>Agaricomycotina</taxon>
        <taxon>Agaricomycetes</taxon>
        <taxon>Agaricomycetidae</taxon>
        <taxon>Agaricales</taxon>
        <taxon>Marasmiineae</taxon>
        <taxon>Mycenaceae</taxon>
        <taxon>Mycena</taxon>
    </lineage>
</organism>
<sequence length="205" mass="22813">MVSSFALQSSQFSIFSQELPGRSRTLFKILTSGISPEARTSDDSGGISITWWHLPMISHSLSPTFHPFLTTWLSSSTACNIMSAVLIYSLYTRKTGTSPTDCYVDRIILCIANKHPKQPTTTNLSPKIQVLLFQYTTANNNTTRNLGMVQGCVYMGWIQDGWTARSRTPGQRTFPLLSALAHYKRPASDPTHYDRASVFIGVKAK</sequence>
<evidence type="ECO:0000313" key="2">
    <source>
        <dbReference type="Proteomes" id="UP001218218"/>
    </source>
</evidence>
<reference evidence="1" key="1">
    <citation type="submission" date="2023-03" db="EMBL/GenBank/DDBJ databases">
        <title>Massive genome expansion in bonnet fungi (Mycena s.s.) driven by repeated elements and novel gene families across ecological guilds.</title>
        <authorList>
            <consortium name="Lawrence Berkeley National Laboratory"/>
            <person name="Harder C.B."/>
            <person name="Miyauchi S."/>
            <person name="Viragh M."/>
            <person name="Kuo A."/>
            <person name="Thoen E."/>
            <person name="Andreopoulos B."/>
            <person name="Lu D."/>
            <person name="Skrede I."/>
            <person name="Drula E."/>
            <person name="Henrissat B."/>
            <person name="Morin E."/>
            <person name="Kohler A."/>
            <person name="Barry K."/>
            <person name="LaButti K."/>
            <person name="Morin E."/>
            <person name="Salamov A."/>
            <person name="Lipzen A."/>
            <person name="Mereny Z."/>
            <person name="Hegedus B."/>
            <person name="Baldrian P."/>
            <person name="Stursova M."/>
            <person name="Weitz H."/>
            <person name="Taylor A."/>
            <person name="Grigoriev I.V."/>
            <person name="Nagy L.G."/>
            <person name="Martin F."/>
            <person name="Kauserud H."/>
        </authorList>
    </citation>
    <scope>NUCLEOTIDE SEQUENCE</scope>
    <source>
        <strain evidence="1">CBHHK002</strain>
    </source>
</reference>
<protein>
    <submittedName>
        <fullName evidence="1">Uncharacterized protein</fullName>
    </submittedName>
</protein>
<comment type="caution">
    <text evidence="1">The sequence shown here is derived from an EMBL/GenBank/DDBJ whole genome shotgun (WGS) entry which is preliminary data.</text>
</comment>
<dbReference type="AlphaFoldDB" id="A0AAD6ZYH1"/>
<dbReference type="EMBL" id="JARIHO010000021">
    <property type="protein sequence ID" value="KAJ7346041.1"/>
    <property type="molecule type" value="Genomic_DNA"/>
</dbReference>
<proteinExistence type="predicted"/>
<accession>A0AAD6ZYH1</accession>